<organism evidence="1">
    <name type="scientific">Mesorhizobium sp. WSM2240</name>
    <dbReference type="NCBI Taxonomy" id="3228851"/>
    <lineage>
        <taxon>Bacteria</taxon>
        <taxon>Pseudomonadati</taxon>
        <taxon>Pseudomonadota</taxon>
        <taxon>Alphaproteobacteria</taxon>
        <taxon>Hyphomicrobiales</taxon>
        <taxon>Phyllobacteriaceae</taxon>
        <taxon>Mesorhizobium</taxon>
    </lineage>
</organism>
<dbReference type="AlphaFoldDB" id="A0AAU8CSU7"/>
<proteinExistence type="predicted"/>
<reference evidence="1" key="1">
    <citation type="submission" date="2024-06" db="EMBL/GenBank/DDBJ databases">
        <title>Mesorhizobium karijinii sp. nov., a symbiont of the iconic Swainsona formosa from arid Australia.</title>
        <authorList>
            <person name="Hill Y.J."/>
            <person name="Watkin E.L.J."/>
            <person name="O'Hara G.W."/>
            <person name="Terpolilli J."/>
            <person name="Tye M.L."/>
            <person name="Kohlmeier M.G."/>
        </authorList>
    </citation>
    <scope>NUCLEOTIDE SEQUENCE</scope>
    <source>
        <strain evidence="1">WSM2240</strain>
    </source>
</reference>
<gene>
    <name evidence="1" type="ORF">ABVK50_05175</name>
</gene>
<dbReference type="RefSeq" id="WP_353642565.1">
    <property type="nucleotide sequence ID" value="NZ_CP159253.1"/>
</dbReference>
<evidence type="ECO:0000313" key="1">
    <source>
        <dbReference type="EMBL" id="XCG49907.1"/>
    </source>
</evidence>
<dbReference type="EMBL" id="CP159253">
    <property type="protein sequence ID" value="XCG49907.1"/>
    <property type="molecule type" value="Genomic_DNA"/>
</dbReference>
<sequence>MDEGDRNGRGDGIEVAVDPESASTIAIVNAIRCTWLKTADGGAGGPCRNSLAEQFASRAPGQWLADPPCVILQPLQINPSNRFTGILRRQIANNVTCSANQWRSPQSLRSGRAKKLIAAQHETEGQ</sequence>
<protein>
    <recommendedName>
        <fullName evidence="2">Transposase</fullName>
    </recommendedName>
</protein>
<accession>A0AAU8CSU7</accession>
<name>A0AAU8CSU7_9HYPH</name>
<evidence type="ECO:0008006" key="2">
    <source>
        <dbReference type="Google" id="ProtNLM"/>
    </source>
</evidence>